<dbReference type="InParanoid" id="A7E6J9"/>
<dbReference type="AlphaFoldDB" id="A7E6J9"/>
<organism evidence="2 3">
    <name type="scientific">Sclerotinia sclerotiorum (strain ATCC 18683 / 1980 / Ss-1)</name>
    <name type="common">White mold</name>
    <name type="synonym">Whetzelinia sclerotiorum</name>
    <dbReference type="NCBI Taxonomy" id="665079"/>
    <lineage>
        <taxon>Eukaryota</taxon>
        <taxon>Fungi</taxon>
        <taxon>Dikarya</taxon>
        <taxon>Ascomycota</taxon>
        <taxon>Pezizomycotina</taxon>
        <taxon>Leotiomycetes</taxon>
        <taxon>Helotiales</taxon>
        <taxon>Sclerotiniaceae</taxon>
        <taxon>Sclerotinia</taxon>
    </lineage>
</organism>
<evidence type="ECO:0000256" key="1">
    <source>
        <dbReference type="SAM" id="MobiDB-lite"/>
    </source>
</evidence>
<protein>
    <submittedName>
        <fullName evidence="2">Uncharacterized protein</fullName>
    </submittedName>
</protein>
<sequence length="29" mass="3378">MSSSKTKRNVRVRKDNPFHPSSTQNPKSY</sequence>
<dbReference type="EMBL" id="CH476621">
    <property type="protein sequence ID" value="EDN91521.1"/>
    <property type="molecule type" value="Genomic_DNA"/>
</dbReference>
<evidence type="ECO:0000313" key="3">
    <source>
        <dbReference type="Proteomes" id="UP000001312"/>
    </source>
</evidence>
<reference evidence="3" key="1">
    <citation type="journal article" date="2011" name="PLoS Genet.">
        <title>Genomic analysis of the necrotrophic fungal pathogens Sclerotinia sclerotiorum and Botrytis cinerea.</title>
        <authorList>
            <person name="Amselem J."/>
            <person name="Cuomo C.A."/>
            <person name="van Kan J.A."/>
            <person name="Viaud M."/>
            <person name="Benito E.P."/>
            <person name="Couloux A."/>
            <person name="Coutinho P.M."/>
            <person name="de Vries R.P."/>
            <person name="Dyer P.S."/>
            <person name="Fillinger S."/>
            <person name="Fournier E."/>
            <person name="Gout L."/>
            <person name="Hahn M."/>
            <person name="Kohn L."/>
            <person name="Lapalu N."/>
            <person name="Plummer K.M."/>
            <person name="Pradier J.M."/>
            <person name="Quevillon E."/>
            <person name="Sharon A."/>
            <person name="Simon A."/>
            <person name="ten Have A."/>
            <person name="Tudzynski B."/>
            <person name="Tudzynski P."/>
            <person name="Wincker P."/>
            <person name="Andrew M."/>
            <person name="Anthouard V."/>
            <person name="Beever R.E."/>
            <person name="Beffa R."/>
            <person name="Benoit I."/>
            <person name="Bouzid O."/>
            <person name="Brault B."/>
            <person name="Chen Z."/>
            <person name="Choquer M."/>
            <person name="Collemare J."/>
            <person name="Cotton P."/>
            <person name="Danchin E.G."/>
            <person name="Da Silva C."/>
            <person name="Gautier A."/>
            <person name="Giraud C."/>
            <person name="Giraud T."/>
            <person name="Gonzalez C."/>
            <person name="Grossetete S."/>
            <person name="Guldener U."/>
            <person name="Henrissat B."/>
            <person name="Howlett B.J."/>
            <person name="Kodira C."/>
            <person name="Kretschmer M."/>
            <person name="Lappartient A."/>
            <person name="Leroch M."/>
            <person name="Levis C."/>
            <person name="Mauceli E."/>
            <person name="Neuveglise C."/>
            <person name="Oeser B."/>
            <person name="Pearson M."/>
            <person name="Poulain J."/>
            <person name="Poussereau N."/>
            <person name="Quesneville H."/>
            <person name="Rascle C."/>
            <person name="Schumacher J."/>
            <person name="Segurens B."/>
            <person name="Sexton A."/>
            <person name="Silva E."/>
            <person name="Sirven C."/>
            <person name="Soanes D.M."/>
            <person name="Talbot N.J."/>
            <person name="Templeton M."/>
            <person name="Yandava C."/>
            <person name="Yarden O."/>
            <person name="Zeng Q."/>
            <person name="Rollins J.A."/>
            <person name="Lebrun M.H."/>
            <person name="Dickman M."/>
        </authorList>
    </citation>
    <scope>NUCLEOTIDE SEQUENCE [LARGE SCALE GENOMIC DNA]</scope>
    <source>
        <strain evidence="3">ATCC 18683 / 1980 / Ss-1</strain>
    </source>
</reference>
<dbReference type="RefSeq" id="XP_001598835.1">
    <property type="nucleotide sequence ID" value="XM_001598785.1"/>
</dbReference>
<dbReference type="GeneID" id="5495138"/>
<keyword evidence="3" id="KW-1185">Reference proteome</keyword>
<evidence type="ECO:0000313" key="2">
    <source>
        <dbReference type="EMBL" id="EDN91521.1"/>
    </source>
</evidence>
<proteinExistence type="predicted"/>
<feature type="region of interest" description="Disordered" evidence="1">
    <location>
        <begin position="1"/>
        <end position="29"/>
    </location>
</feature>
<dbReference type="Proteomes" id="UP000001312">
    <property type="component" value="Unassembled WGS sequence"/>
</dbReference>
<dbReference type="HOGENOM" id="CLU_3410768_0_0_1"/>
<name>A7E6J9_SCLS1</name>
<feature type="compositionally biased region" description="Basic residues" evidence="1">
    <location>
        <begin position="1"/>
        <end position="11"/>
    </location>
</feature>
<gene>
    <name evidence="2" type="ORF">SS1G_00924</name>
</gene>
<accession>A7E6J9</accession>
<dbReference type="KEGG" id="ssl:SS1G_00924"/>
<feature type="compositionally biased region" description="Polar residues" evidence="1">
    <location>
        <begin position="19"/>
        <end position="29"/>
    </location>
</feature>